<accession>A0A0Q0T4N1</accession>
<proteinExistence type="inferred from homology"/>
<evidence type="ECO:0000313" key="9">
    <source>
        <dbReference type="EMBL" id="KQB54608.1"/>
    </source>
</evidence>
<feature type="signal peptide" evidence="8">
    <location>
        <begin position="1"/>
        <end position="22"/>
    </location>
</feature>
<dbReference type="AlphaFoldDB" id="A0A0Q0T4N1"/>
<evidence type="ECO:0000256" key="2">
    <source>
        <dbReference type="ARBA" id="ARBA00005182"/>
    </source>
</evidence>
<evidence type="ECO:0000313" key="10">
    <source>
        <dbReference type="Proteomes" id="UP000050342"/>
    </source>
</evidence>
<dbReference type="GO" id="GO:0042597">
    <property type="term" value="C:periplasmic space"/>
    <property type="evidence" value="ECO:0007669"/>
    <property type="project" value="UniProtKB-SubCell"/>
</dbReference>
<evidence type="ECO:0000256" key="8">
    <source>
        <dbReference type="SAM" id="SignalP"/>
    </source>
</evidence>
<keyword evidence="9" id="KW-0131">Cell cycle</keyword>
<dbReference type="STRING" id="1563157.AQS70_21355"/>
<keyword evidence="10" id="KW-1185">Reference proteome</keyword>
<evidence type="ECO:0000256" key="5">
    <source>
        <dbReference type="ARBA" id="ARBA00022729"/>
    </source>
</evidence>
<dbReference type="EMBL" id="LLWH01000063">
    <property type="protein sequence ID" value="KQB54608.1"/>
    <property type="molecule type" value="Genomic_DNA"/>
</dbReference>
<comment type="subcellular location">
    <subcellularLocation>
        <location evidence="1">Periplasm</location>
    </subcellularLocation>
</comment>
<keyword evidence="5 8" id="KW-0732">Signal</keyword>
<evidence type="ECO:0000256" key="4">
    <source>
        <dbReference type="ARBA" id="ARBA00013964"/>
    </source>
</evidence>
<evidence type="ECO:0000256" key="6">
    <source>
        <dbReference type="ARBA" id="ARBA00022764"/>
    </source>
</evidence>
<keyword evidence="7" id="KW-0016">Alginate biosynthesis</keyword>
<dbReference type="Pfam" id="PF11182">
    <property type="entry name" value="AlgF"/>
    <property type="match status" value="1"/>
</dbReference>
<keyword evidence="9" id="KW-0132">Cell division</keyword>
<organism evidence="9 10">
    <name type="scientific">Pseudomonas endophytica</name>
    <dbReference type="NCBI Taxonomy" id="1563157"/>
    <lineage>
        <taxon>Bacteria</taxon>
        <taxon>Pseudomonadati</taxon>
        <taxon>Pseudomonadota</taxon>
        <taxon>Gammaproteobacteria</taxon>
        <taxon>Pseudomonadales</taxon>
        <taxon>Pseudomonadaceae</taxon>
        <taxon>Pseudomonas</taxon>
    </lineage>
</organism>
<dbReference type="Proteomes" id="UP000050342">
    <property type="component" value="Unassembled WGS sequence"/>
</dbReference>
<dbReference type="UniPathway" id="UPA00286"/>
<keyword evidence="6" id="KW-0574">Periplasm</keyword>
<dbReference type="InterPro" id="IPR035422">
    <property type="entry name" value="AlgF"/>
</dbReference>
<dbReference type="GO" id="GO:0042121">
    <property type="term" value="P:alginic acid biosynthetic process"/>
    <property type="evidence" value="ECO:0007669"/>
    <property type="project" value="UniProtKB-UniPathway"/>
</dbReference>
<evidence type="ECO:0000256" key="3">
    <source>
        <dbReference type="ARBA" id="ARBA00010033"/>
    </source>
</evidence>
<name>A0A0Q0T4N1_9PSED</name>
<dbReference type="OrthoDB" id="8718161at2"/>
<dbReference type="GO" id="GO:0051301">
    <property type="term" value="P:cell division"/>
    <property type="evidence" value="ECO:0007669"/>
    <property type="project" value="UniProtKB-KW"/>
</dbReference>
<dbReference type="RefSeq" id="WP_055101994.1">
    <property type="nucleotide sequence ID" value="NZ_LLWH01000063.1"/>
</dbReference>
<protein>
    <recommendedName>
        <fullName evidence="4">Alginate biosynthesis protein AlgF</fullName>
    </recommendedName>
</protein>
<reference evidence="9 10" key="1">
    <citation type="submission" date="2015-10" db="EMBL/GenBank/DDBJ databases">
        <title>Pseudomonas helleri sp. nov. and Pseudomonas weihenstephanensis sp. nov., isolated from raw cows milk.</title>
        <authorList>
            <person name="Von Neubeck M."/>
            <person name="Huptas C."/>
            <person name="Wenning M."/>
            <person name="Scherer S."/>
        </authorList>
    </citation>
    <scope>NUCLEOTIDE SEQUENCE [LARGE SCALE GENOMIC DNA]</scope>
    <source>
        <strain evidence="9 10">BSTT44</strain>
    </source>
</reference>
<sequence>MIKQFSALMVVPVMAFSALASAAPALYSTGPDADSAFIRFVNASPAPLEVVAQPGQKPLRLETTQPVSLLYPVDSAKPIKGTLISGNQKLPVELSIKPSEFVTVFALTDGTGIEQAVVREQPDDFNGLKASLAFFNVDKSCADARLRPAGRDADLFKAVAVGSLQRRSINPVKLSVQLLCANANVGPALDLGELKAGERYSVMLVPSAKGPQLIKATDTPSH</sequence>
<evidence type="ECO:0000256" key="7">
    <source>
        <dbReference type="ARBA" id="ARBA00022841"/>
    </source>
</evidence>
<comment type="pathway">
    <text evidence="2">Glycan biosynthesis; alginate biosynthesis.</text>
</comment>
<evidence type="ECO:0000256" key="1">
    <source>
        <dbReference type="ARBA" id="ARBA00004418"/>
    </source>
</evidence>
<comment type="similarity">
    <text evidence="3">Belongs to the AlgF family.</text>
</comment>
<gene>
    <name evidence="9" type="ORF">AQS70_21355</name>
</gene>
<feature type="chain" id="PRO_5006184170" description="Alginate biosynthesis protein AlgF" evidence="8">
    <location>
        <begin position="23"/>
        <end position="222"/>
    </location>
</feature>
<comment type="caution">
    <text evidence="9">The sequence shown here is derived from an EMBL/GenBank/DDBJ whole genome shotgun (WGS) entry which is preliminary data.</text>
</comment>